<proteinExistence type="predicted"/>
<gene>
    <name evidence="1" type="ORF">E2C01_089379</name>
</gene>
<evidence type="ECO:0000313" key="1">
    <source>
        <dbReference type="EMBL" id="MPC94222.1"/>
    </source>
</evidence>
<protein>
    <submittedName>
        <fullName evidence="1">Uncharacterized protein</fullName>
    </submittedName>
</protein>
<keyword evidence="2" id="KW-1185">Reference proteome</keyword>
<sequence length="50" mass="6158">MLRKTHYLSKELKYVKNVLLWYIPAFYATKLRIAGKTYYLSKELKYVKKR</sequence>
<dbReference type="Proteomes" id="UP000324222">
    <property type="component" value="Unassembled WGS sequence"/>
</dbReference>
<name>A0A5B7JDD7_PORTR</name>
<evidence type="ECO:0000313" key="2">
    <source>
        <dbReference type="Proteomes" id="UP000324222"/>
    </source>
</evidence>
<reference evidence="1 2" key="1">
    <citation type="submission" date="2019-05" db="EMBL/GenBank/DDBJ databases">
        <title>Another draft genome of Portunus trituberculatus and its Hox gene families provides insights of decapod evolution.</title>
        <authorList>
            <person name="Jeong J.-H."/>
            <person name="Song I."/>
            <person name="Kim S."/>
            <person name="Choi T."/>
            <person name="Kim D."/>
            <person name="Ryu S."/>
            <person name="Kim W."/>
        </authorList>
    </citation>
    <scope>NUCLEOTIDE SEQUENCE [LARGE SCALE GENOMIC DNA]</scope>
    <source>
        <tissue evidence="1">Muscle</tissue>
    </source>
</reference>
<dbReference type="AlphaFoldDB" id="A0A5B7JDD7"/>
<comment type="caution">
    <text evidence="1">The sequence shown here is derived from an EMBL/GenBank/DDBJ whole genome shotgun (WGS) entry which is preliminary data.</text>
</comment>
<organism evidence="1 2">
    <name type="scientific">Portunus trituberculatus</name>
    <name type="common">Swimming crab</name>
    <name type="synonym">Neptunus trituberculatus</name>
    <dbReference type="NCBI Taxonomy" id="210409"/>
    <lineage>
        <taxon>Eukaryota</taxon>
        <taxon>Metazoa</taxon>
        <taxon>Ecdysozoa</taxon>
        <taxon>Arthropoda</taxon>
        <taxon>Crustacea</taxon>
        <taxon>Multicrustacea</taxon>
        <taxon>Malacostraca</taxon>
        <taxon>Eumalacostraca</taxon>
        <taxon>Eucarida</taxon>
        <taxon>Decapoda</taxon>
        <taxon>Pleocyemata</taxon>
        <taxon>Brachyura</taxon>
        <taxon>Eubrachyura</taxon>
        <taxon>Portunoidea</taxon>
        <taxon>Portunidae</taxon>
        <taxon>Portuninae</taxon>
        <taxon>Portunus</taxon>
    </lineage>
</organism>
<accession>A0A5B7JDD7</accession>
<dbReference type="EMBL" id="VSRR010097710">
    <property type="protein sequence ID" value="MPC94222.1"/>
    <property type="molecule type" value="Genomic_DNA"/>
</dbReference>